<dbReference type="EnsemblMetazoa" id="XM_014401787.2">
    <property type="protein sequence ID" value="XP_014257273.1"/>
    <property type="gene ID" value="LOC106671031"/>
</dbReference>
<dbReference type="Gene3D" id="3.10.20.90">
    <property type="entry name" value="Phosphatidylinositol 3-kinase Catalytic Subunit, Chain A, domain 1"/>
    <property type="match status" value="1"/>
</dbReference>
<organism evidence="9 10">
    <name type="scientific">Cimex lectularius</name>
    <name type="common">Bed bug</name>
    <name type="synonym">Acanthia lectularia</name>
    <dbReference type="NCBI Taxonomy" id="79782"/>
    <lineage>
        <taxon>Eukaryota</taxon>
        <taxon>Metazoa</taxon>
        <taxon>Ecdysozoa</taxon>
        <taxon>Arthropoda</taxon>
        <taxon>Hexapoda</taxon>
        <taxon>Insecta</taxon>
        <taxon>Pterygota</taxon>
        <taxon>Neoptera</taxon>
        <taxon>Paraneoptera</taxon>
        <taxon>Hemiptera</taxon>
        <taxon>Heteroptera</taxon>
        <taxon>Panheteroptera</taxon>
        <taxon>Cimicomorpha</taxon>
        <taxon>Cimicidae</taxon>
        <taxon>Cimex</taxon>
    </lineage>
</organism>
<dbReference type="Gene3D" id="2.40.70.10">
    <property type="entry name" value="Acid Proteases"/>
    <property type="match status" value="1"/>
</dbReference>
<dbReference type="InterPro" id="IPR000626">
    <property type="entry name" value="Ubiquitin-like_dom"/>
</dbReference>
<dbReference type="GeneID" id="106671031"/>
<dbReference type="PROSITE" id="PS50053">
    <property type="entry name" value="UBIQUITIN_2"/>
    <property type="match status" value="1"/>
</dbReference>
<evidence type="ECO:0000259" key="8">
    <source>
        <dbReference type="PROSITE" id="PS50175"/>
    </source>
</evidence>
<keyword evidence="4" id="KW-0378">Hydrolase</keyword>
<comment type="similarity">
    <text evidence="1">Belongs to the DDI1 family.</text>
</comment>
<dbReference type="SUPFAM" id="SSF50630">
    <property type="entry name" value="Acid proteases"/>
    <property type="match status" value="1"/>
</dbReference>
<evidence type="ECO:0000256" key="3">
    <source>
        <dbReference type="ARBA" id="ARBA00022750"/>
    </source>
</evidence>
<protein>
    <submittedName>
        <fullName evidence="9">Uncharacterized protein</fullName>
    </submittedName>
</protein>
<evidence type="ECO:0000256" key="4">
    <source>
        <dbReference type="ARBA" id="ARBA00022801"/>
    </source>
</evidence>
<dbReference type="PANTHER" id="PTHR15397">
    <property type="entry name" value="SODIUM-GLUCOSE COTRANSPORTER REGULATORY PROTEIN -RELATED"/>
    <property type="match status" value="1"/>
</dbReference>
<proteinExistence type="inferred from homology"/>
<dbReference type="Pfam" id="PF00240">
    <property type="entry name" value="ubiquitin"/>
    <property type="match status" value="1"/>
</dbReference>
<feature type="domain" description="Peptidase A2" evidence="8">
    <location>
        <begin position="210"/>
        <end position="289"/>
    </location>
</feature>
<sequence length="347" mass="38821">MKVTIASPREELFVVEVSGDLTIKDFLALCEVETGYLKEQIILVHEGRRISNVHTTLNGYRIKDGDVIVLQDRTASKHASPNSPKASVSPKRTASNDPAQIRNLLLSNPNHMAALKENNPKLYNALKSGKLEEFASVLAAQLEERERLERKRMQLLQAHPFDIEAQRLIAEDIRRKNIEANMEAALEHNPESFGVVIMLFINCLVNGYPVKAFVDSGAQTTIMSVKCAERVNIMRLVDTRWSGVARGVGVQRIIGRVHMVDVVIEKDHLTTSFSVIEEQAMDMLLGLDMLKRHQCCIDLKKNVLRIGTTGTETPFLTESELPDFVNVSPTSSGSKRPKSSKKKPNER</sequence>
<dbReference type="CDD" id="cd01796">
    <property type="entry name" value="Ubl_Ddi1_like"/>
    <property type="match status" value="1"/>
</dbReference>
<dbReference type="InterPro" id="IPR057273">
    <property type="entry name" value="Ddi1/2_HDD"/>
</dbReference>
<dbReference type="CDD" id="cd05479">
    <property type="entry name" value="RP_DDI"/>
    <property type="match status" value="1"/>
</dbReference>
<keyword evidence="5" id="KW-0175">Coiled coil</keyword>
<dbReference type="InterPro" id="IPR029071">
    <property type="entry name" value="Ubiquitin-like_domsf"/>
</dbReference>
<dbReference type="SUPFAM" id="SSF54236">
    <property type="entry name" value="Ubiquitin-like"/>
    <property type="match status" value="1"/>
</dbReference>
<keyword evidence="2" id="KW-0645">Protease</keyword>
<dbReference type="OMA" id="LYTADPF"/>
<evidence type="ECO:0000313" key="10">
    <source>
        <dbReference type="Proteomes" id="UP000494040"/>
    </source>
</evidence>
<feature type="domain" description="Ubiquitin-like" evidence="7">
    <location>
        <begin position="1"/>
        <end position="77"/>
    </location>
</feature>
<dbReference type="InterPro" id="IPR019103">
    <property type="entry name" value="Peptidase_aspartic_DDI1-type"/>
</dbReference>
<feature type="compositionally biased region" description="Basic residues" evidence="6">
    <location>
        <begin position="335"/>
        <end position="347"/>
    </location>
</feature>
<dbReference type="PROSITE" id="PS50175">
    <property type="entry name" value="ASP_PROT_RETROV"/>
    <property type="match status" value="1"/>
</dbReference>
<dbReference type="AlphaFoldDB" id="A0A8I6S6W8"/>
<accession>A0A8I6S6W8</accession>
<dbReference type="FunFam" id="2.40.70.10:FF:000005">
    <property type="entry name" value="DNA damage inducible 1 homolog 2"/>
    <property type="match status" value="1"/>
</dbReference>
<dbReference type="SMART" id="SM00213">
    <property type="entry name" value="UBQ"/>
    <property type="match status" value="1"/>
</dbReference>
<keyword evidence="10" id="KW-1185">Reference proteome</keyword>
<dbReference type="PANTHER" id="PTHR15397:SF3">
    <property type="entry name" value="DNA DAMAGE INDUCIBLE 1 HOMOLOG 2"/>
    <property type="match status" value="1"/>
</dbReference>
<feature type="region of interest" description="Disordered" evidence="6">
    <location>
        <begin position="73"/>
        <end position="95"/>
    </location>
</feature>
<evidence type="ECO:0000259" key="7">
    <source>
        <dbReference type="PROSITE" id="PS50053"/>
    </source>
</evidence>
<evidence type="ECO:0000313" key="9">
    <source>
        <dbReference type="EnsemblMetazoa" id="XP_014257273.1"/>
    </source>
</evidence>
<dbReference type="Pfam" id="PF09668">
    <property type="entry name" value="Asp_protease"/>
    <property type="match status" value="1"/>
</dbReference>
<evidence type="ECO:0000256" key="6">
    <source>
        <dbReference type="SAM" id="MobiDB-lite"/>
    </source>
</evidence>
<feature type="region of interest" description="Disordered" evidence="6">
    <location>
        <begin position="323"/>
        <end position="347"/>
    </location>
</feature>
<dbReference type="InterPro" id="IPR001995">
    <property type="entry name" value="Peptidase_A2_cat"/>
</dbReference>
<evidence type="ECO:0000256" key="1">
    <source>
        <dbReference type="ARBA" id="ARBA00009136"/>
    </source>
</evidence>
<dbReference type="GO" id="GO:0004190">
    <property type="term" value="F:aspartic-type endopeptidase activity"/>
    <property type="evidence" value="ECO:0007669"/>
    <property type="project" value="UniProtKB-KW"/>
</dbReference>
<feature type="coiled-coil region" evidence="5">
    <location>
        <begin position="131"/>
        <end position="158"/>
    </location>
</feature>
<reference evidence="9" key="1">
    <citation type="submission" date="2022-01" db="UniProtKB">
        <authorList>
            <consortium name="EnsemblMetazoa"/>
        </authorList>
    </citation>
    <scope>IDENTIFICATION</scope>
</reference>
<dbReference type="Proteomes" id="UP000494040">
    <property type="component" value="Unassembled WGS sequence"/>
</dbReference>
<dbReference type="GO" id="GO:0006508">
    <property type="term" value="P:proteolysis"/>
    <property type="evidence" value="ECO:0007669"/>
    <property type="project" value="UniProtKB-KW"/>
</dbReference>
<keyword evidence="3" id="KW-0064">Aspartyl protease</keyword>
<evidence type="ECO:0000256" key="5">
    <source>
        <dbReference type="SAM" id="Coils"/>
    </source>
</evidence>
<name>A0A8I6S6W8_CIMLE</name>
<dbReference type="InterPro" id="IPR021109">
    <property type="entry name" value="Peptidase_aspartic_dom_sf"/>
</dbReference>
<evidence type="ECO:0000256" key="2">
    <source>
        <dbReference type="ARBA" id="ARBA00022670"/>
    </source>
</evidence>
<dbReference type="OrthoDB" id="1047367at2759"/>
<dbReference type="InterPro" id="IPR033882">
    <property type="entry name" value="DDI1_N"/>
</dbReference>
<feature type="compositionally biased region" description="Polar residues" evidence="6">
    <location>
        <begin position="77"/>
        <end position="95"/>
    </location>
</feature>
<dbReference type="Pfam" id="PF24669">
    <property type="entry name" value="Ddi2_HDD"/>
    <property type="match status" value="1"/>
</dbReference>
<dbReference type="RefSeq" id="XP_014257273.1">
    <property type="nucleotide sequence ID" value="XM_014401787.2"/>
</dbReference>